<proteinExistence type="predicted"/>
<feature type="coiled-coil region" evidence="1">
    <location>
        <begin position="73"/>
        <end position="128"/>
    </location>
</feature>
<evidence type="ECO:0000313" key="2">
    <source>
        <dbReference type="EMBL" id="CAD8214564.1"/>
    </source>
</evidence>
<gene>
    <name evidence="2" type="ORF">PPENT_87.1.T2250006</name>
</gene>
<evidence type="ECO:0000256" key="1">
    <source>
        <dbReference type="SAM" id="Coils"/>
    </source>
</evidence>
<dbReference type="Proteomes" id="UP000689195">
    <property type="component" value="Unassembled WGS sequence"/>
</dbReference>
<accession>A0A8S1YRS1</accession>
<protein>
    <submittedName>
        <fullName evidence="2">Uncharacterized protein</fullName>
    </submittedName>
</protein>
<dbReference type="EMBL" id="CAJJDO010000225">
    <property type="protein sequence ID" value="CAD8214564.1"/>
    <property type="molecule type" value="Genomic_DNA"/>
</dbReference>
<keyword evidence="3" id="KW-1185">Reference proteome</keyword>
<reference evidence="2" key="1">
    <citation type="submission" date="2021-01" db="EMBL/GenBank/DDBJ databases">
        <authorList>
            <consortium name="Genoscope - CEA"/>
            <person name="William W."/>
        </authorList>
    </citation>
    <scope>NUCLEOTIDE SEQUENCE</scope>
</reference>
<dbReference type="AlphaFoldDB" id="A0A8S1YRS1"/>
<comment type="caution">
    <text evidence="2">The sequence shown here is derived from an EMBL/GenBank/DDBJ whole genome shotgun (WGS) entry which is preliminary data.</text>
</comment>
<evidence type="ECO:0000313" key="3">
    <source>
        <dbReference type="Proteomes" id="UP000689195"/>
    </source>
</evidence>
<sequence length="146" mass="17902">MLKRNRKNYSRCYLRKNQTKKKQLNNNKRAKTTLKQKYFRQDNDGRFISSGLAKLINKLMYNQIQLKYQLEKKKCQREQLAKIKKQNELLKRNEKELALGYFFGEIKNEELERKLNEMDRMKRNQLLSQKYETVKDIIIIRLLQIR</sequence>
<organism evidence="2 3">
    <name type="scientific">Paramecium pentaurelia</name>
    <dbReference type="NCBI Taxonomy" id="43138"/>
    <lineage>
        <taxon>Eukaryota</taxon>
        <taxon>Sar</taxon>
        <taxon>Alveolata</taxon>
        <taxon>Ciliophora</taxon>
        <taxon>Intramacronucleata</taxon>
        <taxon>Oligohymenophorea</taxon>
        <taxon>Peniculida</taxon>
        <taxon>Parameciidae</taxon>
        <taxon>Paramecium</taxon>
    </lineage>
</organism>
<name>A0A8S1YRS1_9CILI</name>
<keyword evidence="1" id="KW-0175">Coiled coil</keyword>